<feature type="signal peptide" evidence="1">
    <location>
        <begin position="1"/>
        <end position="20"/>
    </location>
</feature>
<proteinExistence type="predicted"/>
<organism evidence="2 3">
    <name type="scientific">Paramecium primaurelia</name>
    <dbReference type="NCBI Taxonomy" id="5886"/>
    <lineage>
        <taxon>Eukaryota</taxon>
        <taxon>Sar</taxon>
        <taxon>Alveolata</taxon>
        <taxon>Ciliophora</taxon>
        <taxon>Intramacronucleata</taxon>
        <taxon>Oligohymenophorea</taxon>
        <taxon>Peniculida</taxon>
        <taxon>Parameciidae</taxon>
        <taxon>Paramecium</taxon>
    </lineage>
</organism>
<gene>
    <name evidence="2" type="ORF">PPRIM_AZ9-3.1.T1120052</name>
</gene>
<dbReference type="AlphaFoldDB" id="A0A8S1PBG8"/>
<evidence type="ECO:0000313" key="3">
    <source>
        <dbReference type="Proteomes" id="UP000688137"/>
    </source>
</evidence>
<sequence>MWIMLSFNRIIIVITHFVQFAFKNCLINRIQQIKIENTCLFCKQNLYRLNINAIEYIITAIRQRSKNVKKLKFLGKIKSISKKEGHSNILLQFLIQLFLADSIYKIHTIVND</sequence>
<dbReference type="EMBL" id="CAJJDM010000115">
    <property type="protein sequence ID" value="CAD8100329.1"/>
    <property type="molecule type" value="Genomic_DNA"/>
</dbReference>
<evidence type="ECO:0008006" key="4">
    <source>
        <dbReference type="Google" id="ProtNLM"/>
    </source>
</evidence>
<dbReference type="Proteomes" id="UP000688137">
    <property type="component" value="Unassembled WGS sequence"/>
</dbReference>
<protein>
    <recommendedName>
        <fullName evidence="4">Transmembrane protein</fullName>
    </recommendedName>
</protein>
<accession>A0A8S1PBG8</accession>
<evidence type="ECO:0000313" key="2">
    <source>
        <dbReference type="EMBL" id="CAD8100329.1"/>
    </source>
</evidence>
<feature type="chain" id="PRO_5035770566" description="Transmembrane protein" evidence="1">
    <location>
        <begin position="21"/>
        <end position="112"/>
    </location>
</feature>
<reference evidence="2" key="1">
    <citation type="submission" date="2021-01" db="EMBL/GenBank/DDBJ databases">
        <authorList>
            <consortium name="Genoscope - CEA"/>
            <person name="William W."/>
        </authorList>
    </citation>
    <scope>NUCLEOTIDE SEQUENCE</scope>
</reference>
<name>A0A8S1PBG8_PARPR</name>
<keyword evidence="3" id="KW-1185">Reference proteome</keyword>
<keyword evidence="1" id="KW-0732">Signal</keyword>
<comment type="caution">
    <text evidence="2">The sequence shown here is derived from an EMBL/GenBank/DDBJ whole genome shotgun (WGS) entry which is preliminary data.</text>
</comment>
<dbReference type="OMA" id="WIVAITH"/>
<evidence type="ECO:0000256" key="1">
    <source>
        <dbReference type="SAM" id="SignalP"/>
    </source>
</evidence>